<keyword evidence="1" id="KW-1133">Transmembrane helix</keyword>
<organism evidence="2 3">
    <name type="scientific">Candidatus Ordinivivax streblomastigis</name>
    <dbReference type="NCBI Taxonomy" id="2540710"/>
    <lineage>
        <taxon>Bacteria</taxon>
        <taxon>Pseudomonadati</taxon>
        <taxon>Bacteroidota</taxon>
        <taxon>Bacteroidia</taxon>
        <taxon>Bacteroidales</taxon>
        <taxon>Candidatus Ordinivivax</taxon>
    </lineage>
</organism>
<comment type="caution">
    <text evidence="2">The sequence shown here is derived from an EMBL/GenBank/DDBJ whole genome shotgun (WGS) entry which is preliminary data.</text>
</comment>
<evidence type="ECO:0000256" key="1">
    <source>
        <dbReference type="SAM" id="Phobius"/>
    </source>
</evidence>
<protein>
    <submittedName>
        <fullName evidence="2">Uncharacterized protein</fullName>
    </submittedName>
</protein>
<dbReference type="EMBL" id="SNRX01000072">
    <property type="protein sequence ID" value="KAA6300524.1"/>
    <property type="molecule type" value="Genomic_DNA"/>
</dbReference>
<feature type="transmembrane region" description="Helical" evidence="1">
    <location>
        <begin position="7"/>
        <end position="27"/>
    </location>
</feature>
<accession>A0A5M8NXR5</accession>
<sequence length="36" mass="4080">MKAYLTLRPATLLTGYVDYTILIAIWYNNESAAKNS</sequence>
<gene>
    <name evidence="2" type="ORF">EZS26_003339</name>
</gene>
<proteinExistence type="predicted"/>
<keyword evidence="1" id="KW-0472">Membrane</keyword>
<dbReference type="AlphaFoldDB" id="A0A5M8NXR5"/>
<evidence type="ECO:0000313" key="2">
    <source>
        <dbReference type="EMBL" id="KAA6300524.1"/>
    </source>
</evidence>
<keyword evidence="1" id="KW-0812">Transmembrane</keyword>
<evidence type="ECO:0000313" key="3">
    <source>
        <dbReference type="Proteomes" id="UP000324575"/>
    </source>
</evidence>
<name>A0A5M8NXR5_9BACT</name>
<reference evidence="2 3" key="1">
    <citation type="submission" date="2019-03" db="EMBL/GenBank/DDBJ databases">
        <title>Single cell metagenomics reveals metabolic interactions within the superorganism composed of flagellate Streblomastix strix and complex community of Bacteroidetes bacteria on its surface.</title>
        <authorList>
            <person name="Treitli S.C."/>
            <person name="Kolisko M."/>
            <person name="Husnik F."/>
            <person name="Keeling P."/>
            <person name="Hampl V."/>
        </authorList>
    </citation>
    <scope>NUCLEOTIDE SEQUENCE [LARGE SCALE GENOMIC DNA]</scope>
    <source>
        <strain evidence="2">St1</strain>
    </source>
</reference>
<dbReference type="Proteomes" id="UP000324575">
    <property type="component" value="Unassembled WGS sequence"/>
</dbReference>